<sequence>MPRVCFVTLSRSDYASLRPVALAALADPAIDLRLIAGGSHALARYGNTLEQIRQDGLPLHAVARFLRATDDSPSELAAAYARAVTQFARILGRQQPDYVFVIGDRWEMLAVVSAASMLQIPIVHHSGGDITQGSADNQTRYALSALSHLHLVALPEHRERLLRMGEQDWRVITTGEPALTALADHARLRPGIHGRLGLTPGEPFVLATFHPTSFDAAPPERQVEVFLQALDGIRSAIVLTAPNPDPASALFLARYRAYADAHPRVRLHHSLGTQHYYAAMAQAQYMIGNSSSGIWESASLRLPVVDIGPRQQGRVHGDNVLHCALEPQAIAAAIARATDPALRASLDGKNPYVRPDTLALIVDSLKHPWDRARLLAKRFVDPLAPH</sequence>
<dbReference type="STRING" id="391735.Veis_4855"/>
<dbReference type="InterPro" id="IPR003331">
    <property type="entry name" value="UDP_GlcNAc_Epimerase_2_dom"/>
</dbReference>
<dbReference type="NCBIfam" id="TIGR03568">
    <property type="entry name" value="NeuC_NnaA"/>
    <property type="match status" value="1"/>
</dbReference>
<protein>
    <submittedName>
        <fullName evidence="2">UDP-N-acetylglucosamine 2-epimerase</fullName>
    </submittedName>
</protein>
<dbReference type="GeneID" id="76463119"/>
<name>A1WSD8_VEREI</name>
<dbReference type="EMBL" id="CP000542">
    <property type="protein sequence ID" value="ABM60545.1"/>
    <property type="molecule type" value="Genomic_DNA"/>
</dbReference>
<accession>A1WSD8</accession>
<dbReference type="InterPro" id="IPR029767">
    <property type="entry name" value="WecB-like"/>
</dbReference>
<dbReference type="AlphaFoldDB" id="A1WSD8"/>
<dbReference type="Pfam" id="PF02350">
    <property type="entry name" value="Epimerase_2"/>
    <property type="match status" value="1"/>
</dbReference>
<dbReference type="PANTHER" id="PTHR43174:SF3">
    <property type="entry name" value="UDP-N-ACETYLGLUCOSAMINE 2-EPIMERASE"/>
    <property type="match status" value="1"/>
</dbReference>
<dbReference type="RefSeq" id="WP_011812523.1">
    <property type="nucleotide sequence ID" value="NC_008786.1"/>
</dbReference>
<keyword evidence="3" id="KW-1185">Reference proteome</keyword>
<proteinExistence type="predicted"/>
<gene>
    <name evidence="2" type="ordered locus">Veis_4855</name>
</gene>
<dbReference type="OrthoDB" id="9803238at2"/>
<dbReference type="KEGG" id="vei:Veis_4855"/>
<organism evidence="2 3">
    <name type="scientific">Verminephrobacter eiseniae (strain EF01-2)</name>
    <dbReference type="NCBI Taxonomy" id="391735"/>
    <lineage>
        <taxon>Bacteria</taxon>
        <taxon>Pseudomonadati</taxon>
        <taxon>Pseudomonadota</taxon>
        <taxon>Betaproteobacteria</taxon>
        <taxon>Burkholderiales</taxon>
        <taxon>Comamonadaceae</taxon>
        <taxon>Verminephrobacter</taxon>
    </lineage>
</organism>
<evidence type="ECO:0000259" key="1">
    <source>
        <dbReference type="Pfam" id="PF02350"/>
    </source>
</evidence>
<feature type="domain" description="UDP-N-acetylglucosamine 2-epimerase" evidence="1">
    <location>
        <begin position="26"/>
        <end position="366"/>
    </location>
</feature>
<dbReference type="GO" id="GO:0004553">
    <property type="term" value="F:hydrolase activity, hydrolyzing O-glycosyl compounds"/>
    <property type="evidence" value="ECO:0007669"/>
    <property type="project" value="InterPro"/>
</dbReference>
<dbReference type="GO" id="GO:0006047">
    <property type="term" value="P:UDP-N-acetylglucosamine metabolic process"/>
    <property type="evidence" value="ECO:0007669"/>
    <property type="project" value="InterPro"/>
</dbReference>
<evidence type="ECO:0000313" key="2">
    <source>
        <dbReference type="EMBL" id="ABM60545.1"/>
    </source>
</evidence>
<dbReference type="Proteomes" id="UP000000374">
    <property type="component" value="Chromosome"/>
</dbReference>
<dbReference type="eggNOG" id="COG0381">
    <property type="taxonomic scope" value="Bacteria"/>
</dbReference>
<dbReference type="InterPro" id="IPR020004">
    <property type="entry name" value="UDP-GlcNAc_Epase"/>
</dbReference>
<dbReference type="SUPFAM" id="SSF53756">
    <property type="entry name" value="UDP-Glycosyltransferase/glycogen phosphorylase"/>
    <property type="match status" value="1"/>
</dbReference>
<dbReference type="Gene3D" id="3.40.50.2000">
    <property type="entry name" value="Glycogen Phosphorylase B"/>
    <property type="match status" value="2"/>
</dbReference>
<evidence type="ECO:0000313" key="3">
    <source>
        <dbReference type="Proteomes" id="UP000000374"/>
    </source>
</evidence>
<dbReference type="HOGENOM" id="CLU_061127_0_0_4"/>
<reference evidence="3" key="1">
    <citation type="submission" date="2006-12" db="EMBL/GenBank/DDBJ databases">
        <title>Complete sequence of chromosome 1 of Verminephrobacter eiseniae EF01-2.</title>
        <authorList>
            <person name="Copeland A."/>
            <person name="Lucas S."/>
            <person name="Lapidus A."/>
            <person name="Barry K."/>
            <person name="Detter J.C."/>
            <person name="Glavina del Rio T."/>
            <person name="Dalin E."/>
            <person name="Tice H."/>
            <person name="Pitluck S."/>
            <person name="Chertkov O."/>
            <person name="Brettin T."/>
            <person name="Bruce D."/>
            <person name="Han C."/>
            <person name="Tapia R."/>
            <person name="Gilna P."/>
            <person name="Schmutz J."/>
            <person name="Larimer F."/>
            <person name="Land M."/>
            <person name="Hauser L."/>
            <person name="Kyrpides N."/>
            <person name="Kim E."/>
            <person name="Stahl D."/>
            <person name="Richardson P."/>
        </authorList>
    </citation>
    <scope>NUCLEOTIDE SEQUENCE [LARGE SCALE GENOMIC DNA]</scope>
    <source>
        <strain evidence="3">EF01-2</strain>
    </source>
</reference>
<dbReference type="PANTHER" id="PTHR43174">
    <property type="entry name" value="UDP-N-ACETYLGLUCOSAMINE 2-EPIMERASE"/>
    <property type="match status" value="1"/>
</dbReference>